<dbReference type="OrthoDB" id="9797755at2"/>
<dbReference type="AlphaFoldDB" id="A0A2Y9AA33"/>
<evidence type="ECO:0000313" key="1">
    <source>
        <dbReference type="EMBL" id="PWJ20763.1"/>
    </source>
</evidence>
<keyword evidence="1" id="KW-0378">Hydrolase</keyword>
<name>A0A2Y9AA33_9RHOB</name>
<evidence type="ECO:0000313" key="2">
    <source>
        <dbReference type="EMBL" id="SSA41105.1"/>
    </source>
</evidence>
<dbReference type="Proteomes" id="UP000245839">
    <property type="component" value="Unassembled WGS sequence"/>
</dbReference>
<organism evidence="2 4">
    <name type="scientific">Jannaschia seohaensis</name>
    <dbReference type="NCBI Taxonomy" id="475081"/>
    <lineage>
        <taxon>Bacteria</taxon>
        <taxon>Pseudomonadati</taxon>
        <taxon>Pseudomonadota</taxon>
        <taxon>Alphaproteobacteria</taxon>
        <taxon>Rhodobacterales</taxon>
        <taxon>Roseobacteraceae</taxon>
        <taxon>Jannaschia</taxon>
    </lineage>
</organism>
<dbReference type="Proteomes" id="UP000251571">
    <property type="component" value="Unassembled WGS sequence"/>
</dbReference>
<dbReference type="InterPro" id="IPR010297">
    <property type="entry name" value="DUF900_hydrolase"/>
</dbReference>
<protein>
    <submittedName>
        <fullName evidence="1">Alpha/beta hydrolase family protein DUF900</fullName>
    </submittedName>
</protein>
<reference evidence="1 3" key="2">
    <citation type="submission" date="2018-03" db="EMBL/GenBank/DDBJ databases">
        <title>Genomic Encyclopedia of Archaeal and Bacterial Type Strains, Phase II (KMG-II): from individual species to whole genera.</title>
        <authorList>
            <person name="Goeker M."/>
        </authorList>
    </citation>
    <scope>NUCLEOTIDE SEQUENCE [LARGE SCALE GENOMIC DNA]</scope>
    <source>
        <strain evidence="1 3">DSM 25227</strain>
    </source>
</reference>
<proteinExistence type="predicted"/>
<sequence>MPIHTPDIDLGIFKRILPRFRPVAQNITVDAMSGDRPLALSAQLHGYPRLGEAGNGVSDLEGVEVIDLSDLPNEGPAGHLNHVYNEAVGDDLRRLLHSSERADARLGLVVQGGILWSLRPAPRD</sequence>
<evidence type="ECO:0000313" key="4">
    <source>
        <dbReference type="Proteomes" id="UP000251571"/>
    </source>
</evidence>
<reference evidence="2 4" key="1">
    <citation type="submission" date="2016-10" db="EMBL/GenBank/DDBJ databases">
        <authorList>
            <person name="Cai Z."/>
        </authorList>
    </citation>
    <scope>NUCLEOTIDE SEQUENCE [LARGE SCALE GENOMIC DNA]</scope>
    <source>
        <strain evidence="2 4">DSM 25227</strain>
    </source>
</reference>
<dbReference type="RefSeq" id="WP_109563157.1">
    <property type="nucleotide sequence ID" value="NZ_QGDJ01000002.1"/>
</dbReference>
<gene>
    <name evidence="1" type="ORF">BCF38_1028</name>
    <name evidence="2" type="ORF">SAMN05421539_1028</name>
</gene>
<keyword evidence="3" id="KW-1185">Reference proteome</keyword>
<dbReference type="EMBL" id="QGDJ01000002">
    <property type="protein sequence ID" value="PWJ20763.1"/>
    <property type="molecule type" value="Genomic_DNA"/>
</dbReference>
<dbReference type="EMBL" id="UETC01000002">
    <property type="protein sequence ID" value="SSA41105.1"/>
    <property type="molecule type" value="Genomic_DNA"/>
</dbReference>
<evidence type="ECO:0000313" key="3">
    <source>
        <dbReference type="Proteomes" id="UP000245839"/>
    </source>
</evidence>
<dbReference type="GO" id="GO:0016787">
    <property type="term" value="F:hydrolase activity"/>
    <property type="evidence" value="ECO:0007669"/>
    <property type="project" value="UniProtKB-KW"/>
</dbReference>
<accession>A0A2Y9AA33</accession>
<dbReference type="Pfam" id="PF05990">
    <property type="entry name" value="DUF900"/>
    <property type="match status" value="1"/>
</dbReference>